<feature type="domain" description="DEK-C" evidence="1">
    <location>
        <begin position="7"/>
        <end position="66"/>
    </location>
</feature>
<dbReference type="InterPro" id="IPR014876">
    <property type="entry name" value="DEK_C"/>
</dbReference>
<dbReference type="PROSITE" id="PS51998">
    <property type="entry name" value="DEK_C"/>
    <property type="match status" value="1"/>
</dbReference>
<name>A0AAE0B188_9ROSI</name>
<sequence length="85" mass="9743">MEVEIDKKTKREIKKTVKKILKDCSLNTMTEKSVREKASAELDLDIDLNDASYKPIVSDCVEEFLVKAKAESEEKRAQLQRPNTT</sequence>
<dbReference type="AlphaFoldDB" id="A0AAE0B188"/>
<dbReference type="SUPFAM" id="SSF109715">
    <property type="entry name" value="DEK C-terminal domain"/>
    <property type="match status" value="1"/>
</dbReference>
<proteinExistence type="predicted"/>
<dbReference type="Pfam" id="PF08766">
    <property type="entry name" value="DEK_C"/>
    <property type="match status" value="1"/>
</dbReference>
<keyword evidence="3" id="KW-1185">Reference proteome</keyword>
<evidence type="ECO:0000313" key="2">
    <source>
        <dbReference type="EMBL" id="KAK3228118.1"/>
    </source>
</evidence>
<dbReference type="Gene3D" id="1.10.10.60">
    <property type="entry name" value="Homeodomain-like"/>
    <property type="match status" value="1"/>
</dbReference>
<accession>A0AAE0B188</accession>
<evidence type="ECO:0000313" key="3">
    <source>
        <dbReference type="Proteomes" id="UP001281410"/>
    </source>
</evidence>
<reference evidence="2" key="1">
    <citation type="journal article" date="2023" name="Plant J.">
        <title>Genome sequences and population genomics provide insights into the demographic history, inbreeding, and mutation load of two 'living fossil' tree species of Dipteronia.</title>
        <authorList>
            <person name="Feng Y."/>
            <person name="Comes H.P."/>
            <person name="Chen J."/>
            <person name="Zhu S."/>
            <person name="Lu R."/>
            <person name="Zhang X."/>
            <person name="Li P."/>
            <person name="Qiu J."/>
            <person name="Olsen K.M."/>
            <person name="Qiu Y."/>
        </authorList>
    </citation>
    <scope>NUCLEOTIDE SEQUENCE</scope>
    <source>
        <strain evidence="2">NBL</strain>
    </source>
</reference>
<protein>
    <recommendedName>
        <fullName evidence="1">DEK-C domain-containing protein</fullName>
    </recommendedName>
</protein>
<dbReference type="Proteomes" id="UP001281410">
    <property type="component" value="Unassembled WGS sequence"/>
</dbReference>
<dbReference type="EMBL" id="JANJYJ010000002">
    <property type="protein sequence ID" value="KAK3228118.1"/>
    <property type="molecule type" value="Genomic_DNA"/>
</dbReference>
<organism evidence="2 3">
    <name type="scientific">Dipteronia sinensis</name>
    <dbReference type="NCBI Taxonomy" id="43782"/>
    <lineage>
        <taxon>Eukaryota</taxon>
        <taxon>Viridiplantae</taxon>
        <taxon>Streptophyta</taxon>
        <taxon>Embryophyta</taxon>
        <taxon>Tracheophyta</taxon>
        <taxon>Spermatophyta</taxon>
        <taxon>Magnoliopsida</taxon>
        <taxon>eudicotyledons</taxon>
        <taxon>Gunneridae</taxon>
        <taxon>Pentapetalae</taxon>
        <taxon>rosids</taxon>
        <taxon>malvids</taxon>
        <taxon>Sapindales</taxon>
        <taxon>Sapindaceae</taxon>
        <taxon>Hippocastanoideae</taxon>
        <taxon>Acereae</taxon>
        <taxon>Dipteronia</taxon>
    </lineage>
</organism>
<evidence type="ECO:0000259" key="1">
    <source>
        <dbReference type="PROSITE" id="PS51998"/>
    </source>
</evidence>
<comment type="caution">
    <text evidence="2">The sequence shown here is derived from an EMBL/GenBank/DDBJ whole genome shotgun (WGS) entry which is preliminary data.</text>
</comment>
<gene>
    <name evidence="2" type="ORF">Dsin_007980</name>
</gene>